<dbReference type="SMART" id="SM00304">
    <property type="entry name" value="HAMP"/>
    <property type="match status" value="1"/>
</dbReference>
<dbReference type="PROSITE" id="PS50887">
    <property type="entry name" value="GGDEF"/>
    <property type="match status" value="1"/>
</dbReference>
<feature type="transmembrane region" description="Helical" evidence="4">
    <location>
        <begin position="6"/>
        <end position="30"/>
    </location>
</feature>
<evidence type="ECO:0000313" key="8">
    <source>
        <dbReference type="EMBL" id="MCP8967807.1"/>
    </source>
</evidence>
<accession>A0AA41X327</accession>
<dbReference type="InterPro" id="IPR052155">
    <property type="entry name" value="Biofilm_reg_signaling"/>
</dbReference>
<dbReference type="Pfam" id="PF00563">
    <property type="entry name" value="EAL"/>
    <property type="match status" value="1"/>
</dbReference>
<evidence type="ECO:0000256" key="1">
    <source>
        <dbReference type="ARBA" id="ARBA00004236"/>
    </source>
</evidence>
<keyword evidence="4" id="KW-0812">Transmembrane</keyword>
<dbReference type="AlphaFoldDB" id="A0AA41X327"/>
<dbReference type="Gene3D" id="3.20.20.450">
    <property type="entry name" value="EAL domain"/>
    <property type="match status" value="1"/>
</dbReference>
<dbReference type="PROSITE" id="PS50885">
    <property type="entry name" value="HAMP"/>
    <property type="match status" value="1"/>
</dbReference>
<dbReference type="InterPro" id="IPR000160">
    <property type="entry name" value="GGDEF_dom"/>
</dbReference>
<dbReference type="NCBIfam" id="TIGR00254">
    <property type="entry name" value="GGDEF"/>
    <property type="match status" value="1"/>
</dbReference>
<evidence type="ECO:0000256" key="4">
    <source>
        <dbReference type="SAM" id="Phobius"/>
    </source>
</evidence>
<dbReference type="InterPro" id="IPR035919">
    <property type="entry name" value="EAL_sf"/>
</dbReference>
<evidence type="ECO:0000259" key="5">
    <source>
        <dbReference type="PROSITE" id="PS50883"/>
    </source>
</evidence>
<feature type="domain" description="HAMP" evidence="6">
    <location>
        <begin position="352"/>
        <end position="404"/>
    </location>
</feature>
<organism evidence="8 9">
    <name type="scientific">Ectobacillus ponti</name>
    <dbReference type="NCBI Taxonomy" id="2961894"/>
    <lineage>
        <taxon>Bacteria</taxon>
        <taxon>Bacillati</taxon>
        <taxon>Bacillota</taxon>
        <taxon>Bacilli</taxon>
        <taxon>Bacillales</taxon>
        <taxon>Bacillaceae</taxon>
        <taxon>Ectobacillus</taxon>
    </lineage>
</organism>
<dbReference type="InterPro" id="IPR003660">
    <property type="entry name" value="HAMP_dom"/>
</dbReference>
<protein>
    <submittedName>
        <fullName evidence="8">EAL domain-containing protein</fullName>
    </submittedName>
</protein>
<dbReference type="InterPro" id="IPR001633">
    <property type="entry name" value="EAL_dom"/>
</dbReference>
<evidence type="ECO:0000259" key="7">
    <source>
        <dbReference type="PROSITE" id="PS50887"/>
    </source>
</evidence>
<dbReference type="Proteomes" id="UP001156102">
    <property type="component" value="Unassembled WGS sequence"/>
</dbReference>
<dbReference type="InterPro" id="IPR029787">
    <property type="entry name" value="Nucleotide_cyclase"/>
</dbReference>
<dbReference type="PROSITE" id="PS50883">
    <property type="entry name" value="EAL"/>
    <property type="match status" value="1"/>
</dbReference>
<keyword evidence="3 4" id="KW-0472">Membrane</keyword>
<feature type="domain" description="GGDEF" evidence="7">
    <location>
        <begin position="447"/>
        <end position="580"/>
    </location>
</feature>
<dbReference type="CDD" id="cd06225">
    <property type="entry name" value="HAMP"/>
    <property type="match status" value="1"/>
</dbReference>
<reference evidence="8" key="1">
    <citation type="submission" date="2022-07" db="EMBL/GenBank/DDBJ databases">
        <authorList>
            <person name="Li W.-J."/>
            <person name="Deng Q.-Q."/>
        </authorList>
    </citation>
    <scope>NUCLEOTIDE SEQUENCE</scope>
    <source>
        <strain evidence="8">SYSU M60031</strain>
    </source>
</reference>
<comment type="subcellular location">
    <subcellularLocation>
        <location evidence="1">Cell membrane</location>
    </subcellularLocation>
</comment>
<dbReference type="CDD" id="cd01949">
    <property type="entry name" value="GGDEF"/>
    <property type="match status" value="1"/>
</dbReference>
<evidence type="ECO:0000313" key="9">
    <source>
        <dbReference type="Proteomes" id="UP001156102"/>
    </source>
</evidence>
<dbReference type="SUPFAM" id="SSF141868">
    <property type="entry name" value="EAL domain-like"/>
    <property type="match status" value="1"/>
</dbReference>
<dbReference type="PROSITE" id="PS51257">
    <property type="entry name" value="PROKAR_LIPOPROTEIN"/>
    <property type="match status" value="1"/>
</dbReference>
<dbReference type="Gene3D" id="3.30.70.270">
    <property type="match status" value="1"/>
</dbReference>
<comment type="caution">
    <text evidence="8">The sequence shown here is derived from an EMBL/GenBank/DDBJ whole genome shotgun (WGS) entry which is preliminary data.</text>
</comment>
<dbReference type="SUPFAM" id="SSF158472">
    <property type="entry name" value="HAMP domain-like"/>
    <property type="match status" value="1"/>
</dbReference>
<dbReference type="RefSeq" id="WP_254757721.1">
    <property type="nucleotide sequence ID" value="NZ_JANCLT010000002.1"/>
</dbReference>
<dbReference type="InterPro" id="IPR043128">
    <property type="entry name" value="Rev_trsase/Diguanyl_cyclase"/>
</dbReference>
<evidence type="ECO:0000256" key="2">
    <source>
        <dbReference type="ARBA" id="ARBA00022475"/>
    </source>
</evidence>
<dbReference type="GO" id="GO:0007165">
    <property type="term" value="P:signal transduction"/>
    <property type="evidence" value="ECO:0007669"/>
    <property type="project" value="InterPro"/>
</dbReference>
<evidence type="ECO:0000256" key="3">
    <source>
        <dbReference type="ARBA" id="ARBA00023136"/>
    </source>
</evidence>
<sequence length="841" mass="94484">MSIRNRVSWLFTGLVACILICNNALHLYWLKDILLGKERQELRLISNTVAYQIQQADAGALYVEGLLGEHLRTASIAARLALPPKAADISNRQLQGLAHLLGVDEITLFQPTPDGKEVVGVKSTDEKEIGLTTGEWGFWNDAFLQLMRREPITVGKGQVLPSYWSGPIEIAASDPDHVDKYGYYFDGATDYMINPFMRDARVLTYERQFGPSKILEQIQQSTEGVLDITVFNPDTFGKSDVAVQTNGNTYTRLKDAPVVAGSYWFPKKQKDMLAIRQAVKAKQPAEYRADIAKRDILKMFYPIQVDGNAYVVAISFDYGVIEKELLKQLNHYLGLSLLILLGIIPFARFFAASLTNPMQRIVRKVNEIASGRFGERIYVKGKNEITVLANSVNMMSTNLQAFTEELRQKQELIEHQANHDPLTNLPNRRYMQAYVNDLLNQAQHTAETVALFFVDIDNFKLVNDVQGHNVGDELIQILGARLRSCLPEHVFIARQGGDEFILAAGGITSHEQVHELADQVLRCLQVPFVLDERELLVQVSIGGSLFSEHANTLESLIRFADIAMYDAKKQGGNQFVMYGMAHSAVEEELALQDKLAHAIEKKTLDVYFQPKVSLQHGGITGAEVLVRWFDPDMGFISPITFIPIAEKTGLISQLWEVVMEKACRHVQEWRQLGYEVPIAVNFSAGQFADIENMTERLQSILAAYGIPAGQFEMEITESALMEQGTTEALHRIKTLGISISVDDFGTGYSSLSYLDSFPLDTLKVDRSFIDGIEENERKRQIAELIVSLAKRLELKVVAEGVETEGQRQLLQEWQCDEMQGYLFSKPLQAQDLLQLLQNHSS</sequence>
<keyword evidence="9" id="KW-1185">Reference proteome</keyword>
<dbReference type="SUPFAM" id="SSF55073">
    <property type="entry name" value="Nucleotide cyclase"/>
    <property type="match status" value="1"/>
</dbReference>
<dbReference type="SMART" id="SM00052">
    <property type="entry name" value="EAL"/>
    <property type="match status" value="1"/>
</dbReference>
<dbReference type="PANTHER" id="PTHR44757:SF2">
    <property type="entry name" value="BIOFILM ARCHITECTURE MAINTENANCE PROTEIN MBAA"/>
    <property type="match status" value="1"/>
</dbReference>
<dbReference type="GO" id="GO:0005886">
    <property type="term" value="C:plasma membrane"/>
    <property type="evidence" value="ECO:0007669"/>
    <property type="project" value="UniProtKB-SubCell"/>
</dbReference>
<dbReference type="SMART" id="SM00267">
    <property type="entry name" value="GGDEF"/>
    <property type="match status" value="1"/>
</dbReference>
<evidence type="ECO:0000259" key="6">
    <source>
        <dbReference type="PROSITE" id="PS50885"/>
    </source>
</evidence>
<dbReference type="Pfam" id="PF00672">
    <property type="entry name" value="HAMP"/>
    <property type="match status" value="1"/>
</dbReference>
<keyword evidence="4" id="KW-1133">Transmembrane helix</keyword>
<gene>
    <name evidence="8" type="ORF">NK662_04550</name>
</gene>
<dbReference type="CDD" id="cd01948">
    <property type="entry name" value="EAL"/>
    <property type="match status" value="1"/>
</dbReference>
<dbReference type="Gene3D" id="6.10.340.10">
    <property type="match status" value="1"/>
</dbReference>
<dbReference type="PANTHER" id="PTHR44757">
    <property type="entry name" value="DIGUANYLATE CYCLASE DGCP"/>
    <property type="match status" value="1"/>
</dbReference>
<dbReference type="Pfam" id="PF00990">
    <property type="entry name" value="GGDEF"/>
    <property type="match status" value="1"/>
</dbReference>
<name>A0AA41X327_9BACI</name>
<proteinExistence type="predicted"/>
<dbReference type="EMBL" id="JANCLT010000002">
    <property type="protein sequence ID" value="MCP8967807.1"/>
    <property type="molecule type" value="Genomic_DNA"/>
</dbReference>
<keyword evidence="2" id="KW-1003">Cell membrane</keyword>
<feature type="domain" description="EAL" evidence="5">
    <location>
        <begin position="588"/>
        <end position="840"/>
    </location>
</feature>